<name>A0A3E5FS43_9FIRM</name>
<dbReference type="PANTHER" id="PTHR45947:SF3">
    <property type="entry name" value="SULFOQUINOVOSYL TRANSFERASE SQD2"/>
    <property type="match status" value="1"/>
</dbReference>
<dbReference type="CDD" id="cd03811">
    <property type="entry name" value="GT4_GT28_WabH-like"/>
    <property type="match status" value="1"/>
</dbReference>
<sequence length="396" mass="46716">MKKVKVAFFSRALHANGATKSLIELLKRVNLNDCEIDLYILDFTNQTDWVNELPKKINIILVNKYYFSKIMLYNIIRHPIHFINSLYSSIQLKRDISYVKSLKYTAARYPIIDKCYDIAISYRHFDIDVFFVINNLKAKNKYFWIHGVQPLTKEEIFELKKIYKKYNNVFPVSWVARKNILRYIPEIKDRCIVAYNVVDENEIKCLSKKGENFLVEYETEKKKWNILTVARLSKEKGIYFALDTCMLLKNMGCNFKWYIIGDGVEKYNLDKKIKEHSLEDYFILMGYVPNPYGYFSSCDIYVQPSFLESYGLAINEAKIFHKPIVATDIDASKEQLVQNKTGVLVSHDEKEMANAIYKLMNDTMFKEKIVSNLYMENNNHFECIEIFNNLVKNIDK</sequence>
<evidence type="ECO:0000259" key="1">
    <source>
        <dbReference type="Pfam" id="PF00534"/>
    </source>
</evidence>
<dbReference type="Gene3D" id="3.40.50.2000">
    <property type="entry name" value="Glycogen Phosphorylase B"/>
    <property type="match status" value="2"/>
</dbReference>
<comment type="caution">
    <text evidence="2">The sequence shown here is derived from an EMBL/GenBank/DDBJ whole genome shotgun (WGS) entry which is preliminary data.</text>
</comment>
<keyword evidence="2" id="KW-0808">Transferase</keyword>
<feature type="domain" description="Glycosyl transferase family 1" evidence="1">
    <location>
        <begin position="218"/>
        <end position="371"/>
    </location>
</feature>
<proteinExistence type="predicted"/>
<dbReference type="PANTHER" id="PTHR45947">
    <property type="entry name" value="SULFOQUINOVOSYL TRANSFERASE SQD2"/>
    <property type="match status" value="1"/>
</dbReference>
<dbReference type="InterPro" id="IPR001296">
    <property type="entry name" value="Glyco_trans_1"/>
</dbReference>
<dbReference type="RefSeq" id="WP_117604584.1">
    <property type="nucleotide sequence ID" value="NZ_CAXVJN010000002.1"/>
</dbReference>
<dbReference type="GO" id="GO:0016757">
    <property type="term" value="F:glycosyltransferase activity"/>
    <property type="evidence" value="ECO:0007669"/>
    <property type="project" value="InterPro"/>
</dbReference>
<dbReference type="SUPFAM" id="SSF53756">
    <property type="entry name" value="UDP-Glycosyltransferase/glycogen phosphorylase"/>
    <property type="match status" value="1"/>
</dbReference>
<evidence type="ECO:0000313" key="2">
    <source>
        <dbReference type="EMBL" id="RGO12646.1"/>
    </source>
</evidence>
<dbReference type="Pfam" id="PF00534">
    <property type="entry name" value="Glycos_transf_1"/>
    <property type="match status" value="1"/>
</dbReference>
<evidence type="ECO:0000313" key="3">
    <source>
        <dbReference type="Proteomes" id="UP000261087"/>
    </source>
</evidence>
<gene>
    <name evidence="2" type="ORF">DXB31_02760</name>
</gene>
<protein>
    <submittedName>
        <fullName evidence="2">Glycosyltransferase</fullName>
    </submittedName>
</protein>
<dbReference type="AlphaFoldDB" id="A0A3E5FS43"/>
<dbReference type="Proteomes" id="UP000261087">
    <property type="component" value="Unassembled WGS sequence"/>
</dbReference>
<reference evidence="2 3" key="1">
    <citation type="submission" date="2018-08" db="EMBL/GenBank/DDBJ databases">
        <title>A genome reference for cultivated species of the human gut microbiota.</title>
        <authorList>
            <person name="Zou Y."/>
            <person name="Xue W."/>
            <person name="Luo G."/>
        </authorList>
    </citation>
    <scope>NUCLEOTIDE SEQUENCE [LARGE SCALE GENOMIC DNA]</scope>
    <source>
        <strain evidence="2 3">OM02-6</strain>
    </source>
</reference>
<dbReference type="EMBL" id="QSVF01000004">
    <property type="protein sequence ID" value="RGO12646.1"/>
    <property type="molecule type" value="Genomic_DNA"/>
</dbReference>
<dbReference type="InterPro" id="IPR050194">
    <property type="entry name" value="Glycosyltransferase_grp1"/>
</dbReference>
<organism evidence="2 3">
    <name type="scientific">Thomasclavelia spiroformis</name>
    <dbReference type="NCBI Taxonomy" id="29348"/>
    <lineage>
        <taxon>Bacteria</taxon>
        <taxon>Bacillati</taxon>
        <taxon>Bacillota</taxon>
        <taxon>Erysipelotrichia</taxon>
        <taxon>Erysipelotrichales</taxon>
        <taxon>Coprobacillaceae</taxon>
        <taxon>Thomasclavelia</taxon>
    </lineage>
</organism>
<accession>A0A3E5FS43</accession>